<proteinExistence type="predicted"/>
<dbReference type="OrthoDB" id="310895at2759"/>
<keyword evidence="2" id="KW-1185">Reference proteome</keyword>
<protein>
    <submittedName>
        <fullName evidence="1">Uncharacterized protein</fullName>
    </submittedName>
</protein>
<dbReference type="Proteomes" id="UP000499080">
    <property type="component" value="Unassembled WGS sequence"/>
</dbReference>
<dbReference type="AlphaFoldDB" id="A0A4Y1ZUV9"/>
<dbReference type="EMBL" id="BGPR01229283">
    <property type="protein sequence ID" value="GBL69260.1"/>
    <property type="molecule type" value="Genomic_DNA"/>
</dbReference>
<evidence type="ECO:0000313" key="1">
    <source>
        <dbReference type="EMBL" id="GBL69260.1"/>
    </source>
</evidence>
<gene>
    <name evidence="1" type="ORF">AVEN_266732_1</name>
</gene>
<comment type="caution">
    <text evidence="1">The sequence shown here is derived from an EMBL/GenBank/DDBJ whole genome shotgun (WGS) entry which is preliminary data.</text>
</comment>
<sequence length="146" mass="16215">MQFVASLELENRCLLSKFFLRGKSHTERDQGNKMVIEVPEYDVFTVNLAPGETLEPAPYRDGVIVIACNRKLRVNVKKLKVEDGGRVINASKYGIVEEEAEALDLTEGEVNTSNTLKAIWEGILSMEVDDSTDFFKSGAGSMDVAR</sequence>
<reference evidence="1 2" key="1">
    <citation type="journal article" date="2019" name="Sci. Rep.">
        <title>Orb-weaving spider Araneus ventricosus genome elucidates the spidroin gene catalogue.</title>
        <authorList>
            <person name="Kono N."/>
            <person name="Nakamura H."/>
            <person name="Ohtoshi R."/>
            <person name="Moran D.A.P."/>
            <person name="Shinohara A."/>
            <person name="Yoshida Y."/>
            <person name="Fujiwara M."/>
            <person name="Mori M."/>
            <person name="Tomita M."/>
            <person name="Arakawa K."/>
        </authorList>
    </citation>
    <scope>NUCLEOTIDE SEQUENCE [LARGE SCALE GENOMIC DNA]</scope>
</reference>
<dbReference type="InterPro" id="IPR036736">
    <property type="entry name" value="ACP-like_sf"/>
</dbReference>
<evidence type="ECO:0000313" key="2">
    <source>
        <dbReference type="Proteomes" id="UP000499080"/>
    </source>
</evidence>
<name>A0A4Y1ZUV9_ARAVE</name>
<organism evidence="1 2">
    <name type="scientific">Araneus ventricosus</name>
    <name type="common">Orbweaver spider</name>
    <name type="synonym">Epeira ventricosa</name>
    <dbReference type="NCBI Taxonomy" id="182803"/>
    <lineage>
        <taxon>Eukaryota</taxon>
        <taxon>Metazoa</taxon>
        <taxon>Ecdysozoa</taxon>
        <taxon>Arthropoda</taxon>
        <taxon>Chelicerata</taxon>
        <taxon>Arachnida</taxon>
        <taxon>Araneae</taxon>
        <taxon>Araneomorphae</taxon>
        <taxon>Entelegynae</taxon>
        <taxon>Araneoidea</taxon>
        <taxon>Araneidae</taxon>
        <taxon>Araneus</taxon>
    </lineage>
</organism>
<dbReference type="Gene3D" id="1.10.1200.10">
    <property type="entry name" value="ACP-like"/>
    <property type="match status" value="1"/>
</dbReference>
<accession>A0A4Y1ZUV9</accession>